<dbReference type="KEGG" id="abq:ABAZ39_28390"/>
<evidence type="ECO:0000313" key="7">
    <source>
        <dbReference type="Proteomes" id="UP001628281"/>
    </source>
</evidence>
<dbReference type="Proteomes" id="UP000027186">
    <property type="component" value="Plasmid AbAZ39_p3"/>
</dbReference>
<feature type="transmembrane region" description="Helical" evidence="1">
    <location>
        <begin position="6"/>
        <end position="33"/>
    </location>
</feature>
<proteinExistence type="predicted"/>
<dbReference type="EMBL" id="CP007796">
    <property type="protein sequence ID" value="AIB15785.1"/>
    <property type="molecule type" value="Genomic_DNA"/>
</dbReference>
<evidence type="ECO:0000313" key="4">
    <source>
        <dbReference type="EMBL" id="PNQ94755.1"/>
    </source>
</evidence>
<dbReference type="Proteomes" id="UP000236268">
    <property type="component" value="Unassembled WGS sequence"/>
</dbReference>
<dbReference type="Proteomes" id="UP001628281">
    <property type="component" value="Unassembled WGS sequence"/>
</dbReference>
<dbReference type="AlphaFoldDB" id="A0A060DSV6"/>
<feature type="transmembrane region" description="Helical" evidence="1">
    <location>
        <begin position="45"/>
        <end position="68"/>
    </location>
</feature>
<dbReference type="EMBL" id="JBJLSN010000133">
    <property type="protein sequence ID" value="MFL7906082.1"/>
    <property type="molecule type" value="Genomic_DNA"/>
</dbReference>
<accession>A0A2K1FQG1</accession>
<feature type="transmembrane region" description="Helical" evidence="1">
    <location>
        <begin position="74"/>
        <end position="92"/>
    </location>
</feature>
<keyword evidence="2" id="KW-0614">Plasmid</keyword>
<dbReference type="OrthoDB" id="8850092at2"/>
<feature type="transmembrane region" description="Helical" evidence="1">
    <location>
        <begin position="200"/>
        <end position="221"/>
    </location>
</feature>
<accession>A0A060DSV6</accession>
<keyword evidence="1" id="KW-0812">Transmembrane</keyword>
<evidence type="ECO:0000313" key="5">
    <source>
        <dbReference type="Proteomes" id="UP000027186"/>
    </source>
</evidence>
<gene>
    <name evidence="2" type="ORF">ABAZ39_28390</name>
    <name evidence="3" type="ORF">ACJ41P_33550</name>
    <name evidence="4" type="ORF">C1S70_32545</name>
</gene>
<evidence type="ECO:0000313" key="2">
    <source>
        <dbReference type="EMBL" id="AIB15785.1"/>
    </source>
</evidence>
<keyword evidence="7" id="KW-1185">Reference proteome</keyword>
<feature type="transmembrane region" description="Helical" evidence="1">
    <location>
        <begin position="112"/>
        <end position="135"/>
    </location>
</feature>
<geneLocation type="plasmid" evidence="4">
    <name>p58unnamed</name>
</geneLocation>
<geneLocation type="plasmid" evidence="2 5">
    <name>AbAZ39_p3</name>
</geneLocation>
<keyword evidence="1" id="KW-0472">Membrane</keyword>
<evidence type="ECO:0000313" key="3">
    <source>
        <dbReference type="EMBL" id="MFL7906082.1"/>
    </source>
</evidence>
<dbReference type="RefSeq" id="WP_040137523.1">
    <property type="nucleotide sequence ID" value="NZ_CP007796.1"/>
</dbReference>
<organism evidence="2 5">
    <name type="scientific">Azospirillum argentinense</name>
    <dbReference type="NCBI Taxonomy" id="2970906"/>
    <lineage>
        <taxon>Bacteria</taxon>
        <taxon>Pseudomonadati</taxon>
        <taxon>Pseudomonadota</taxon>
        <taxon>Alphaproteobacteria</taxon>
        <taxon>Rhodospirillales</taxon>
        <taxon>Azospirillaceae</taxon>
        <taxon>Azospirillum</taxon>
    </lineage>
</organism>
<reference evidence="3 7" key="3">
    <citation type="submission" date="2024-11" db="EMBL/GenBank/DDBJ databases">
        <title>Draft genome sequences of two bacteria associated to sugarcane roots in Colombia.</title>
        <authorList>
            <person name="Pardo-Diaz S."/>
            <person name="Masmela-Mendoza J."/>
            <person name="Delgadillo-Duran P."/>
            <person name="Bautista E.J."/>
            <person name="Rojas-Tapias D.F."/>
        </authorList>
    </citation>
    <scope>NUCLEOTIDE SEQUENCE [LARGE SCALE GENOMIC DNA]</scope>
    <source>
        <strain evidence="3 7">Ap18</strain>
    </source>
</reference>
<reference evidence="2 5" key="1">
    <citation type="journal article" date="2014" name="Genome Announc.">
        <title>Complete Genome Sequence of the Model Rhizosphere Strain Azospirillum brasilense Az39, Successfully Applied in Agriculture.</title>
        <authorList>
            <person name="Rivera D."/>
            <person name="Revale S."/>
            <person name="Molina R."/>
            <person name="Gualpa J."/>
            <person name="Puente M."/>
            <person name="Maroniche G."/>
            <person name="Paris G."/>
            <person name="Baker D."/>
            <person name="Clavijo B."/>
            <person name="McLay K."/>
            <person name="Spaepen S."/>
            <person name="Perticari A."/>
            <person name="Vazquez M."/>
            <person name="Wisniewski-Dye F."/>
            <person name="Watkins C."/>
            <person name="Martinez-Abarca F."/>
            <person name="Vanderleyden J."/>
            <person name="Cassan F."/>
        </authorList>
    </citation>
    <scope>NUCLEOTIDE SEQUENCE [LARGE SCALE GENOMIC DNA]</scope>
    <source>
        <strain evidence="2 5">Az39</strain>
        <plasmid evidence="2">AbAZ39_p3</plasmid>
    </source>
</reference>
<evidence type="ECO:0000313" key="6">
    <source>
        <dbReference type="Proteomes" id="UP000236268"/>
    </source>
</evidence>
<name>A0A060DSV6_9PROT</name>
<feature type="transmembrane region" description="Helical" evidence="1">
    <location>
        <begin position="155"/>
        <end position="188"/>
    </location>
</feature>
<protein>
    <submittedName>
        <fullName evidence="2">Membrane protein</fullName>
    </submittedName>
</protein>
<reference evidence="4 6" key="2">
    <citation type="submission" date="2018-01" db="EMBL/GenBank/DDBJ databases">
        <title>Whole genome sequence of Azospirillum brasilense REC3 isolated from strawberry roots.</title>
        <authorList>
            <person name="Fontana C.A."/>
            <person name="Salazar S.M."/>
            <person name="Bassi D."/>
            <person name="Puglisi E."/>
            <person name="Lovaisa N.C."/>
            <person name="Toffoli L.M."/>
            <person name="Pedraza R."/>
            <person name="Cocconcelli P.S."/>
        </authorList>
    </citation>
    <scope>NUCLEOTIDE SEQUENCE [LARGE SCALE GENOMIC DNA]</scope>
    <source>
        <strain evidence="4 6">REC3</strain>
        <plasmid evidence="4">p58unnamed</plasmid>
    </source>
</reference>
<dbReference type="EMBL" id="POWG01000084">
    <property type="protein sequence ID" value="PNQ94755.1"/>
    <property type="molecule type" value="Genomic_DNA"/>
</dbReference>
<keyword evidence="1" id="KW-1133">Transmembrane helix</keyword>
<sequence>MSDLWQWLALIGLGAFHGVNPAMGWLFAVALGLQEGRRGAVIKALPPIALGHALSVLLVVIGFATAHLVTASDLVKPTTVIVLISFGAYRLVRGYRHRVRVGMQTGFAGLTLWSFLMASAHGAGLMILPLLLGLLAPAQLMALSLCGPGAEMTGMIAALGSAAVGLAVVLVHMAAMLAVIAIMGLVIFETVGLGILRRGWVNFDLLWAGTLIGTGAALLLLG</sequence>
<evidence type="ECO:0000256" key="1">
    <source>
        <dbReference type="SAM" id="Phobius"/>
    </source>
</evidence>